<name>A0A852SUN8_9MICO</name>
<dbReference type="SUPFAM" id="SSF55729">
    <property type="entry name" value="Acyl-CoA N-acyltransferases (Nat)"/>
    <property type="match status" value="1"/>
</dbReference>
<comment type="caution">
    <text evidence="3">The sequence shown here is derived from an EMBL/GenBank/DDBJ whole genome shotgun (WGS) entry which is preliminary data.</text>
</comment>
<dbReference type="CDD" id="cd04301">
    <property type="entry name" value="NAT_SF"/>
    <property type="match status" value="1"/>
</dbReference>
<evidence type="ECO:0000313" key="3">
    <source>
        <dbReference type="EMBL" id="NYD72491.1"/>
    </source>
</evidence>
<feature type="region of interest" description="Disordered" evidence="1">
    <location>
        <begin position="157"/>
        <end position="192"/>
    </location>
</feature>
<keyword evidence="4" id="KW-1185">Reference proteome</keyword>
<dbReference type="RefSeq" id="WP_218856987.1">
    <property type="nucleotide sequence ID" value="NZ_JACCBJ010000001.1"/>
</dbReference>
<dbReference type="PROSITE" id="PS51186">
    <property type="entry name" value="GNAT"/>
    <property type="match status" value="1"/>
</dbReference>
<evidence type="ECO:0000313" key="4">
    <source>
        <dbReference type="Proteomes" id="UP000589620"/>
    </source>
</evidence>
<dbReference type="Gene3D" id="3.40.630.30">
    <property type="match status" value="1"/>
</dbReference>
<accession>A0A852SUN8</accession>
<dbReference type="InterPro" id="IPR000182">
    <property type="entry name" value="GNAT_dom"/>
</dbReference>
<dbReference type="Proteomes" id="UP000589620">
    <property type="component" value="Unassembled WGS sequence"/>
</dbReference>
<gene>
    <name evidence="3" type="ORF">BJ963_000010</name>
</gene>
<feature type="domain" description="N-acetyltransferase" evidence="2">
    <location>
        <begin position="12"/>
        <end position="164"/>
    </location>
</feature>
<keyword evidence="3" id="KW-0808">Transferase</keyword>
<organism evidence="3 4">
    <name type="scientific">Leifsonia soli</name>
    <dbReference type="NCBI Taxonomy" id="582665"/>
    <lineage>
        <taxon>Bacteria</taxon>
        <taxon>Bacillati</taxon>
        <taxon>Actinomycetota</taxon>
        <taxon>Actinomycetes</taxon>
        <taxon>Micrococcales</taxon>
        <taxon>Microbacteriaceae</taxon>
        <taxon>Leifsonia</taxon>
    </lineage>
</organism>
<proteinExistence type="predicted"/>
<dbReference type="GO" id="GO:0016747">
    <property type="term" value="F:acyltransferase activity, transferring groups other than amino-acyl groups"/>
    <property type="evidence" value="ECO:0007669"/>
    <property type="project" value="InterPro"/>
</dbReference>
<protein>
    <submittedName>
        <fullName evidence="3">GNAT superfamily N-acetyltransferase</fullName>
    </submittedName>
</protein>
<sequence length="192" mass="21978">MSEMTDTPHIDVALSPASTDDLPDLGRRLQTAFALALKDDPHHRPDDEPIPSDRELRECFDAPESEVLHVTANGERVGGMVLRIDPADHRNGLELFFIDPEHHSLGLGRRAWSAAERRHPETRVWETMTPHFETRNIHFYVNVCGFDIVEFFNPYHPEPDRPADDPRKSGEDDLMFRFEKVMGPDDGSDARR</sequence>
<dbReference type="AlphaFoldDB" id="A0A852SUN8"/>
<dbReference type="EMBL" id="JACCBJ010000001">
    <property type="protein sequence ID" value="NYD72491.1"/>
    <property type="molecule type" value="Genomic_DNA"/>
</dbReference>
<evidence type="ECO:0000259" key="2">
    <source>
        <dbReference type="PROSITE" id="PS51186"/>
    </source>
</evidence>
<dbReference type="Pfam" id="PF00583">
    <property type="entry name" value="Acetyltransf_1"/>
    <property type="match status" value="1"/>
</dbReference>
<evidence type="ECO:0000256" key="1">
    <source>
        <dbReference type="SAM" id="MobiDB-lite"/>
    </source>
</evidence>
<reference evidence="3 4" key="1">
    <citation type="submission" date="2020-07" db="EMBL/GenBank/DDBJ databases">
        <title>Sequencing the genomes of 1000 actinobacteria strains.</title>
        <authorList>
            <person name="Klenk H.-P."/>
        </authorList>
    </citation>
    <scope>NUCLEOTIDE SEQUENCE [LARGE SCALE GENOMIC DNA]</scope>
    <source>
        <strain evidence="3 4">DSM 23871</strain>
    </source>
</reference>
<dbReference type="InterPro" id="IPR016181">
    <property type="entry name" value="Acyl_CoA_acyltransferase"/>
</dbReference>